<protein>
    <submittedName>
        <fullName evidence="2">Uncharacterized protein</fullName>
    </submittedName>
</protein>
<proteinExistence type="predicted"/>
<evidence type="ECO:0000256" key="1">
    <source>
        <dbReference type="SAM" id="MobiDB-lite"/>
    </source>
</evidence>
<sequence length="167" mass="18669">MIAAPTPNRKPPNSKNKLGQKAVDSWRPSITAPNPIDTQANDPLNTIAKMNIGAPFVASFTPLTIQRPVVWARYPSKKMQSKARMNNIHSLQIALILLLSFVKYSKSAILLGKNMSHTLINWHKHKQPGNLGSNVTNELSNTELQRLMVQRPIKNSFQPRHSCTTLV</sequence>
<accession>A0ABV4N2C1</accession>
<keyword evidence="3" id="KW-1185">Reference proteome</keyword>
<reference evidence="2 3" key="1">
    <citation type="journal article" date="2024" name="ISME J.">
        <title>Tailless and filamentous prophages are predominant in marine Vibrio.</title>
        <authorList>
            <person name="Steensen K."/>
            <person name="Seneca J."/>
            <person name="Bartlau N."/>
            <person name="Yu X.A."/>
            <person name="Hussain F.A."/>
            <person name="Polz M.F."/>
        </authorList>
    </citation>
    <scope>NUCLEOTIDE SEQUENCE [LARGE SCALE GENOMIC DNA]</scope>
    <source>
        <strain evidence="2 3">10N.239.312.F12</strain>
    </source>
</reference>
<dbReference type="EMBL" id="JBFSSG010000066">
    <property type="protein sequence ID" value="MEZ8723547.1"/>
    <property type="molecule type" value="Genomic_DNA"/>
</dbReference>
<evidence type="ECO:0000313" key="2">
    <source>
        <dbReference type="EMBL" id="MEZ8723547.1"/>
    </source>
</evidence>
<dbReference type="Proteomes" id="UP001570071">
    <property type="component" value="Unassembled WGS sequence"/>
</dbReference>
<feature type="region of interest" description="Disordered" evidence="1">
    <location>
        <begin position="1"/>
        <end position="23"/>
    </location>
</feature>
<evidence type="ECO:0000313" key="3">
    <source>
        <dbReference type="Proteomes" id="UP001570071"/>
    </source>
</evidence>
<gene>
    <name evidence="2" type="ORF">AB6D66_20940</name>
</gene>
<name>A0ABV4N2C1_9VIBR</name>
<comment type="caution">
    <text evidence="2">The sequence shown here is derived from an EMBL/GenBank/DDBJ whole genome shotgun (WGS) entry which is preliminary data.</text>
</comment>
<organism evidence="2 3">
    <name type="scientific">Vibrio pomeroyi</name>
    <dbReference type="NCBI Taxonomy" id="198832"/>
    <lineage>
        <taxon>Bacteria</taxon>
        <taxon>Pseudomonadati</taxon>
        <taxon>Pseudomonadota</taxon>
        <taxon>Gammaproteobacteria</taxon>
        <taxon>Vibrionales</taxon>
        <taxon>Vibrionaceae</taxon>
        <taxon>Vibrio</taxon>
    </lineage>
</organism>